<dbReference type="PANTHER" id="PTHR33121:SF77">
    <property type="entry name" value="CYCLIC DI-GMP PHOSPHODIESTERASE PDEK-RELATED"/>
    <property type="match status" value="1"/>
</dbReference>
<feature type="transmembrane region" description="Helical" evidence="1">
    <location>
        <begin position="12"/>
        <end position="35"/>
    </location>
</feature>
<keyword evidence="1" id="KW-1133">Transmembrane helix</keyword>
<dbReference type="InterPro" id="IPR003660">
    <property type="entry name" value="HAMP_dom"/>
</dbReference>
<evidence type="ECO:0000313" key="5">
    <source>
        <dbReference type="Proteomes" id="UP000242222"/>
    </source>
</evidence>
<dbReference type="InterPro" id="IPR033419">
    <property type="entry name" value="GAPES3"/>
</dbReference>
<sequence>MRVTRSLTIKQMAMVSTVTLIIVSLFILLQLFHFVQQRRLDYAQQMESVALTIRQPLSEAVLKADIPLVERLLATLKLSGVIARADIVLPDNIHALHNEFILEKPVPALVSHLFELPVSIRIPLYSPERAMRGPLALLVLQADSARIYQFIRVTVATMLIAYLLLALMLTVAISWCINRLVIRPVRHLALALKTLAPEDLIAHQLPLLVGHRDDELGQLIMAYNHNQQTLGSIYNEMYCKASGFALPSLPNEALFLALIEQHSKSVENAAPLAVIVLRVETLQETHTLVTDDQRNILLITLVNRIRDCIDASCVLAQINHSDFALLITRDSHIFRTMRLARKMTRKLTQPVTLGQFQLHPETSMGISLHEKETPHAKELLNRASSAMMSAHYHGKNQINVFRTGNGDG</sequence>
<dbReference type="PROSITE" id="PS50885">
    <property type="entry name" value="HAMP"/>
    <property type="match status" value="1"/>
</dbReference>
<dbReference type="PANTHER" id="PTHR33121">
    <property type="entry name" value="CYCLIC DI-GMP PHOSPHODIESTERASE PDEF"/>
    <property type="match status" value="1"/>
</dbReference>
<dbReference type="STRING" id="1367852.SAMN05216516_10971"/>
<dbReference type="GO" id="GO:0016020">
    <property type="term" value="C:membrane"/>
    <property type="evidence" value="ECO:0007669"/>
    <property type="project" value="InterPro"/>
</dbReference>
<evidence type="ECO:0000256" key="1">
    <source>
        <dbReference type="SAM" id="Phobius"/>
    </source>
</evidence>
<dbReference type="GO" id="GO:0007165">
    <property type="term" value="P:signal transduction"/>
    <property type="evidence" value="ECO:0007669"/>
    <property type="project" value="InterPro"/>
</dbReference>
<protein>
    <submittedName>
        <fullName evidence="4">GGDEF domain-containing protein, diguanylate cyclase (C-di-GMP synthetase) or its enzymatically inactive variants</fullName>
    </submittedName>
</protein>
<dbReference type="PROSITE" id="PS50887">
    <property type="entry name" value="GGDEF"/>
    <property type="match status" value="1"/>
</dbReference>
<evidence type="ECO:0000259" key="2">
    <source>
        <dbReference type="PROSITE" id="PS50885"/>
    </source>
</evidence>
<reference evidence="5" key="1">
    <citation type="submission" date="2016-10" db="EMBL/GenBank/DDBJ databases">
        <authorList>
            <person name="Varghese N."/>
            <person name="Submissions S."/>
        </authorList>
    </citation>
    <scope>NUCLEOTIDE SEQUENCE [LARGE SCALE GENOMIC DNA]</scope>
    <source>
        <strain evidence="5">N6PO6</strain>
    </source>
</reference>
<feature type="domain" description="HAMP" evidence="2">
    <location>
        <begin position="179"/>
        <end position="235"/>
    </location>
</feature>
<proteinExistence type="predicted"/>
<dbReference type="SMART" id="SM00267">
    <property type="entry name" value="GGDEF"/>
    <property type="match status" value="1"/>
</dbReference>
<dbReference type="AlphaFoldDB" id="A0A1I4ZNE0"/>
<accession>A0A1I4ZNE0</accession>
<dbReference type="RefSeq" id="WP_329957246.1">
    <property type="nucleotide sequence ID" value="NZ_FOVC01000009.1"/>
</dbReference>
<dbReference type="InterPro" id="IPR000160">
    <property type="entry name" value="GGDEF_dom"/>
</dbReference>
<feature type="transmembrane region" description="Helical" evidence="1">
    <location>
        <begin position="150"/>
        <end position="175"/>
    </location>
</feature>
<keyword evidence="5" id="KW-1185">Reference proteome</keyword>
<dbReference type="SUPFAM" id="SSF55073">
    <property type="entry name" value="Nucleotide cyclase"/>
    <property type="match status" value="1"/>
</dbReference>
<keyword evidence="1" id="KW-0472">Membrane</keyword>
<dbReference type="InterPro" id="IPR043128">
    <property type="entry name" value="Rev_trsase/Diguanyl_cyclase"/>
</dbReference>
<gene>
    <name evidence="4" type="ORF">SAMN05216516_10971</name>
</gene>
<dbReference type="Proteomes" id="UP000242222">
    <property type="component" value="Unassembled WGS sequence"/>
</dbReference>
<organism evidence="4 5">
    <name type="scientific">Izhakiella capsodis</name>
    <dbReference type="NCBI Taxonomy" id="1367852"/>
    <lineage>
        <taxon>Bacteria</taxon>
        <taxon>Pseudomonadati</taxon>
        <taxon>Pseudomonadota</taxon>
        <taxon>Gammaproteobacteria</taxon>
        <taxon>Enterobacterales</taxon>
        <taxon>Erwiniaceae</taxon>
        <taxon>Izhakiella</taxon>
    </lineage>
</organism>
<dbReference type="Pfam" id="PF00990">
    <property type="entry name" value="GGDEF"/>
    <property type="match status" value="1"/>
</dbReference>
<evidence type="ECO:0000259" key="3">
    <source>
        <dbReference type="PROSITE" id="PS50887"/>
    </source>
</evidence>
<feature type="domain" description="GGDEF" evidence="3">
    <location>
        <begin position="270"/>
        <end position="403"/>
    </location>
</feature>
<dbReference type="EMBL" id="FOVC01000009">
    <property type="protein sequence ID" value="SFN51786.1"/>
    <property type="molecule type" value="Genomic_DNA"/>
</dbReference>
<dbReference type="Gene3D" id="3.30.70.270">
    <property type="match status" value="1"/>
</dbReference>
<dbReference type="GO" id="GO:0071111">
    <property type="term" value="F:cyclic-guanylate-specific phosphodiesterase activity"/>
    <property type="evidence" value="ECO:0007669"/>
    <property type="project" value="InterPro"/>
</dbReference>
<dbReference type="InterPro" id="IPR050706">
    <property type="entry name" value="Cyclic-di-GMP_PDE-like"/>
</dbReference>
<name>A0A1I4ZNE0_9GAMM</name>
<keyword evidence="1" id="KW-0812">Transmembrane</keyword>
<dbReference type="Pfam" id="PF17154">
    <property type="entry name" value="GAPES3"/>
    <property type="match status" value="1"/>
</dbReference>
<dbReference type="Gene3D" id="6.10.340.10">
    <property type="match status" value="1"/>
</dbReference>
<evidence type="ECO:0000313" key="4">
    <source>
        <dbReference type="EMBL" id="SFN51786.1"/>
    </source>
</evidence>
<dbReference type="InterPro" id="IPR029787">
    <property type="entry name" value="Nucleotide_cyclase"/>
</dbReference>
<dbReference type="Pfam" id="PF00672">
    <property type="entry name" value="HAMP"/>
    <property type="match status" value="1"/>
</dbReference>